<evidence type="ECO:0000313" key="2">
    <source>
        <dbReference type="Proteomes" id="UP001153331"/>
    </source>
</evidence>
<gene>
    <name evidence="1" type="ORF">OPT61_g6780</name>
</gene>
<dbReference type="Proteomes" id="UP001153331">
    <property type="component" value="Unassembled WGS sequence"/>
</dbReference>
<organism evidence="1 2">
    <name type="scientific">Boeremia exigua</name>
    <dbReference type="NCBI Taxonomy" id="749465"/>
    <lineage>
        <taxon>Eukaryota</taxon>
        <taxon>Fungi</taxon>
        <taxon>Dikarya</taxon>
        <taxon>Ascomycota</taxon>
        <taxon>Pezizomycotina</taxon>
        <taxon>Dothideomycetes</taxon>
        <taxon>Pleosporomycetidae</taxon>
        <taxon>Pleosporales</taxon>
        <taxon>Pleosporineae</taxon>
        <taxon>Didymellaceae</taxon>
        <taxon>Boeremia</taxon>
    </lineage>
</organism>
<comment type="caution">
    <text evidence="1">The sequence shown here is derived from an EMBL/GenBank/DDBJ whole genome shotgun (WGS) entry which is preliminary data.</text>
</comment>
<protein>
    <submittedName>
        <fullName evidence="1">Uncharacterized protein</fullName>
    </submittedName>
</protein>
<proteinExistence type="predicted"/>
<name>A0ACC2I5D0_9PLEO</name>
<evidence type="ECO:0000313" key="1">
    <source>
        <dbReference type="EMBL" id="KAJ8110360.1"/>
    </source>
</evidence>
<dbReference type="EMBL" id="JAPHNI010000507">
    <property type="protein sequence ID" value="KAJ8110360.1"/>
    <property type="molecule type" value="Genomic_DNA"/>
</dbReference>
<keyword evidence="2" id="KW-1185">Reference proteome</keyword>
<sequence length="1015" mass="109166">MAPTGALHTLVVRNAKAFKAAWRHAAKLIQNQLPAGSRPTQAQLQPILARNTPTHPIHRIAYLKQSKGRWYTTHSSISAAVRRFTTSASRSSGVKFDKSSFPKSRIGSIVNAQAGRAPFASTLRPNLTGGTLGRTAGGYGWGFGGAGGARYFSHGPAAPAQVINNVSQAVRAFLISGQKAQFDGIDPHRGEKRFKAVTALQDQVSRTLNKVPKATPGSYVSFNINPTVTALTPLKAVKGFVASQEEHSLKSEGLLDVLSVDFTRAVKELAVVLKDLQRLSELGDLPITYGDSTLKVHFPGCDRDTVEIICSDLEVQRGAVFQDEDFDAFVGTEVALLFPFASSRTPSECSFLDKPVSGRQYAPAIDWKQMLSPSVLSSDACSTHSEDGFEECLDIEEEMTNPWLSSSLPSGYESLHTSEADDVNHAAPLEYQGIEGMRLTTFSLGKRASRKTSAQVFYSRSSVQDEGTYPIFEKPVRFNQPSCPDHGAHIKSRDCQGLRSRVFIITTQVCDAELLVSPCPYSRGDDPMSSNMTTPHQPDDAVLDSREDMGVGSSEKSYGTADMTSPASVEKKVDVPPNGGYGWVCVAACATINAHTWGLNSAYAVFLAYYLANNVFPGASHLSYAFIGGLSISQALIVSPIATLTTRLFGTRTTLLIGVVLETVSFVGASFATRIWHLFLSQGLCFGYGMGFLFVGSVGISAQWFTTHRSLANGIAAAGSGIGGLIYSLSAQAMIKNIGLPWAFRILAIIAFVVNTTCALMIKDRNKQIGSSQLSFDYRLFKKPQFLGLMAFGFLSMLAYVVLLFSLPNYARTVGMTAQQGSIVGAVLNLGQALGRPPIGYFSDSFGRLNMASTMTFLAGLFSLVIWMFAKSFGVLVFFAIIGGSVAGTYWAVAAPVTTEIMGLVDLPSALSLTWLVLVLPTTFSEPIGLEIVAYNSGTYTGAILFTGWMYIGAACMLWGVRAWKIGDLEEKAAIAGKRAADVDPVAATGPASGGLPDGFKKSPFLKRLIMWQTV</sequence>
<reference evidence="1" key="1">
    <citation type="submission" date="2022-11" db="EMBL/GenBank/DDBJ databases">
        <title>Genome Sequence of Boeremia exigua.</title>
        <authorList>
            <person name="Buettner E."/>
        </authorList>
    </citation>
    <scope>NUCLEOTIDE SEQUENCE</scope>
    <source>
        <strain evidence="1">CU02</strain>
    </source>
</reference>
<accession>A0ACC2I5D0</accession>